<gene>
    <name evidence="1" type="ORF">BpHYR1_026132</name>
</gene>
<dbReference type="EMBL" id="REGN01000173">
    <property type="protein sequence ID" value="RNA43874.1"/>
    <property type="molecule type" value="Genomic_DNA"/>
</dbReference>
<reference evidence="1 2" key="1">
    <citation type="journal article" date="2018" name="Sci. Rep.">
        <title>Genomic signatures of local adaptation to the degree of environmental predictability in rotifers.</title>
        <authorList>
            <person name="Franch-Gras L."/>
            <person name="Hahn C."/>
            <person name="Garcia-Roger E.M."/>
            <person name="Carmona M.J."/>
            <person name="Serra M."/>
            <person name="Gomez A."/>
        </authorList>
    </citation>
    <scope>NUCLEOTIDE SEQUENCE [LARGE SCALE GENOMIC DNA]</scope>
    <source>
        <strain evidence="1">HYR1</strain>
    </source>
</reference>
<keyword evidence="2" id="KW-1185">Reference proteome</keyword>
<sequence length="110" mass="12998">MHRLVLLSSGKIAPDILFRWASVELRIIYVLEEILDIASQNYQIFTNKRNKLENSNLTQIKFCSVRVYSIDRIKLLSYRLARRRDKSPRKLIRHVGLKLSAHIIDKHDLN</sequence>
<comment type="caution">
    <text evidence="1">The sequence shown here is derived from an EMBL/GenBank/DDBJ whole genome shotgun (WGS) entry which is preliminary data.</text>
</comment>
<evidence type="ECO:0000313" key="1">
    <source>
        <dbReference type="EMBL" id="RNA43874.1"/>
    </source>
</evidence>
<dbReference type="Proteomes" id="UP000276133">
    <property type="component" value="Unassembled WGS sequence"/>
</dbReference>
<dbReference type="AlphaFoldDB" id="A0A3M7T742"/>
<name>A0A3M7T742_BRAPC</name>
<evidence type="ECO:0000313" key="2">
    <source>
        <dbReference type="Proteomes" id="UP000276133"/>
    </source>
</evidence>
<accession>A0A3M7T742</accession>
<organism evidence="1 2">
    <name type="scientific">Brachionus plicatilis</name>
    <name type="common">Marine rotifer</name>
    <name type="synonym">Brachionus muelleri</name>
    <dbReference type="NCBI Taxonomy" id="10195"/>
    <lineage>
        <taxon>Eukaryota</taxon>
        <taxon>Metazoa</taxon>
        <taxon>Spiralia</taxon>
        <taxon>Gnathifera</taxon>
        <taxon>Rotifera</taxon>
        <taxon>Eurotatoria</taxon>
        <taxon>Monogononta</taxon>
        <taxon>Pseudotrocha</taxon>
        <taxon>Ploima</taxon>
        <taxon>Brachionidae</taxon>
        <taxon>Brachionus</taxon>
    </lineage>
</organism>
<proteinExistence type="predicted"/>
<protein>
    <submittedName>
        <fullName evidence="1">Uncharacterized protein</fullName>
    </submittedName>
</protein>